<feature type="domain" description="TonB-dependent receptor plug" evidence="11">
    <location>
        <begin position="231"/>
        <end position="339"/>
    </location>
</feature>
<keyword evidence="6 8" id="KW-0472">Membrane</keyword>
<dbReference type="SUPFAM" id="SSF56935">
    <property type="entry name" value="Porins"/>
    <property type="match status" value="1"/>
</dbReference>
<sequence length="1169" mass="129193">MKKNRQSNALWLTIMKITGLQFFMILSLTSFSWAKSSAQEELNRKISVSIDGIALKSALQKIEKTAQIRISYNSQVVPLERLVFLSAKNEKLAEVLERLLKPLAVTYVVVNKQIVLRKLENASQSLNIIEESKEEFAVEQSVSGTVKDEKGNPLAGVNITIKGTTKGTNSDANGQFKIDVANENTVLVFSYVGYGKQEVTIGNKTVFNISMAVDQKSLDEVVVVGYGTQSKRAVSGAVSSVNFKQFQDRSFSNVTQALAGQIAGVNISQGQGAPGVSPIIRIRGVSSITAGTNPLFVVDGVPLENFNLNMINPQDIESVEVLKDASSAAIYGSRGANGVILVTTKLGKAGKTTFSVGYESGVQSVQRRVSMMDAQQWIDYYIDAHNNAWVDLNPAKNKASDPNSVRTSTYKIPDDFLTNPQQFGKGTDWQDVMFRVAPSQNAQLSASGGTEKTQFMFSAAYLNQQAVLDENYYKRLSIRSNIKHQLSEQFTIGLNLGVTSIFDRTDGTQGKSDVVSLALQSDPIFPVYNENGNIGYRDPNSVWNKYVAYNDLNLWHPYSLTRYIHKENKTFNTLATGFLEYKIIDGLKFRTSINANLYNTRYNSYRINKQGYGYSGVLAAEGYSTSGYTFNWLSENTLSYEKSYGDHNVNVLLGYSAQKQRNEFASLTSGSFPNDLVETLNAGVVSSGFTNASEWSMLSYLARAQYNFQNKYFLTAAIRRDGSSRFGSNTRWGYFPSVSGAWMISDESFLQDVNAISSLKLRVSYGMAGNNQIPNYGSKSLLNSSNYVSGTTLAPGLTIANIANTDLKWERTTQFNIGFDLKALNNRIGLSAEYYNSTTNDMLLNVPVPDITGFATQLTNIGKMENKGIELNLNTQNVKGKFSWSTDFNFSLNRNKVLQLGQSNAPITYTDFVVAVKTEVGQPISNFYGYVVDGVFKNQAAVDAYPHYSTTHPGDPIIRDVNGDGKITVDDRTTLGNYQPDFMAGLNNTFSYKGFDFSFMFQGTFGGEIVNQNFRYSGFWNNGRNMYSGVANRWRSEADPGDGQHFRATLGLTGLQDQFTSLWVEDASFVRLKNIRISYSLPASILKKLPVKTARIYMNAENVYLWSHYTNYDPENTTYNASSFSGEANGNTSTGLNASGNAPNGAFVGVDYGSYPIPRVITIGAKFDF</sequence>
<evidence type="ECO:0000259" key="11">
    <source>
        <dbReference type="Pfam" id="PF07715"/>
    </source>
</evidence>
<dbReference type="InterPro" id="IPR012910">
    <property type="entry name" value="Plug_dom"/>
</dbReference>
<keyword evidence="4 8" id="KW-0812">Transmembrane</keyword>
<dbReference type="InterPro" id="IPR039426">
    <property type="entry name" value="TonB-dep_rcpt-like"/>
</dbReference>
<dbReference type="Pfam" id="PF00593">
    <property type="entry name" value="TonB_dep_Rec_b-barrel"/>
    <property type="match status" value="1"/>
</dbReference>
<evidence type="ECO:0000259" key="10">
    <source>
        <dbReference type="Pfam" id="PF00593"/>
    </source>
</evidence>
<protein>
    <submittedName>
        <fullName evidence="12">TonB-dependent receptor</fullName>
    </submittedName>
</protein>
<dbReference type="InterPro" id="IPR037066">
    <property type="entry name" value="Plug_dom_sf"/>
</dbReference>
<dbReference type="InterPro" id="IPR000531">
    <property type="entry name" value="Beta-barrel_TonB"/>
</dbReference>
<dbReference type="InterPro" id="IPR023996">
    <property type="entry name" value="TonB-dep_OMP_SusC/RagA"/>
</dbReference>
<gene>
    <name evidence="12" type="ORF">VB264_01170</name>
</gene>
<dbReference type="NCBIfam" id="TIGR04057">
    <property type="entry name" value="SusC_RagA_signa"/>
    <property type="match status" value="1"/>
</dbReference>
<comment type="similarity">
    <text evidence="8 9">Belongs to the TonB-dependent receptor family.</text>
</comment>
<evidence type="ECO:0000256" key="3">
    <source>
        <dbReference type="ARBA" id="ARBA00022452"/>
    </source>
</evidence>
<evidence type="ECO:0000256" key="4">
    <source>
        <dbReference type="ARBA" id="ARBA00022692"/>
    </source>
</evidence>
<comment type="caution">
    <text evidence="12">The sequence shown here is derived from an EMBL/GenBank/DDBJ whole genome shotgun (WGS) entry which is preliminary data.</text>
</comment>
<dbReference type="SUPFAM" id="SSF49464">
    <property type="entry name" value="Carboxypeptidase regulatory domain-like"/>
    <property type="match status" value="1"/>
</dbReference>
<dbReference type="Gene3D" id="2.40.170.20">
    <property type="entry name" value="TonB-dependent receptor, beta-barrel domain"/>
    <property type="match status" value="1"/>
</dbReference>
<dbReference type="Gene3D" id="2.170.130.10">
    <property type="entry name" value="TonB-dependent receptor, plug domain"/>
    <property type="match status" value="1"/>
</dbReference>
<reference evidence="12 13" key="1">
    <citation type="submission" date="2023-12" db="EMBL/GenBank/DDBJ databases">
        <title>Novel species of the genus Arcicella isolated from rivers.</title>
        <authorList>
            <person name="Lu H."/>
        </authorList>
    </citation>
    <scope>NUCLEOTIDE SEQUENCE [LARGE SCALE GENOMIC DNA]</scope>
    <source>
        <strain evidence="12 13">LMG 21963</strain>
    </source>
</reference>
<keyword evidence="2 8" id="KW-0813">Transport</keyword>
<evidence type="ECO:0000256" key="6">
    <source>
        <dbReference type="ARBA" id="ARBA00023136"/>
    </source>
</evidence>
<evidence type="ECO:0000256" key="1">
    <source>
        <dbReference type="ARBA" id="ARBA00004571"/>
    </source>
</evidence>
<evidence type="ECO:0000256" key="8">
    <source>
        <dbReference type="PROSITE-ProRule" id="PRU01360"/>
    </source>
</evidence>
<keyword evidence="7 8" id="KW-0998">Cell outer membrane</keyword>
<evidence type="ECO:0000256" key="5">
    <source>
        <dbReference type="ARBA" id="ARBA00023077"/>
    </source>
</evidence>
<evidence type="ECO:0000256" key="7">
    <source>
        <dbReference type="ARBA" id="ARBA00023237"/>
    </source>
</evidence>
<feature type="domain" description="TonB-dependent receptor-like beta-barrel" evidence="10">
    <location>
        <begin position="535"/>
        <end position="1103"/>
    </location>
</feature>
<keyword evidence="5 9" id="KW-0798">TonB box</keyword>
<name>A0ABU5QH43_9BACT</name>
<accession>A0ABU5QH43</accession>
<keyword evidence="12" id="KW-0675">Receptor</keyword>
<evidence type="ECO:0000313" key="12">
    <source>
        <dbReference type="EMBL" id="MEA5256372.1"/>
    </source>
</evidence>
<proteinExistence type="inferred from homology"/>
<dbReference type="Pfam" id="PF13715">
    <property type="entry name" value="CarbopepD_reg_2"/>
    <property type="match status" value="1"/>
</dbReference>
<keyword evidence="3 8" id="KW-1134">Transmembrane beta strand</keyword>
<dbReference type="InterPro" id="IPR036942">
    <property type="entry name" value="Beta-barrel_TonB_sf"/>
</dbReference>
<comment type="subcellular location">
    <subcellularLocation>
        <location evidence="1 8">Cell outer membrane</location>
        <topology evidence="1 8">Multi-pass membrane protein</topology>
    </subcellularLocation>
</comment>
<dbReference type="NCBIfam" id="TIGR04056">
    <property type="entry name" value="OMP_RagA_SusC"/>
    <property type="match status" value="1"/>
</dbReference>
<dbReference type="Pfam" id="PF07715">
    <property type="entry name" value="Plug"/>
    <property type="match status" value="1"/>
</dbReference>
<dbReference type="EMBL" id="JAYFUL010000001">
    <property type="protein sequence ID" value="MEA5256372.1"/>
    <property type="molecule type" value="Genomic_DNA"/>
</dbReference>
<dbReference type="InterPro" id="IPR008969">
    <property type="entry name" value="CarboxyPept-like_regulatory"/>
</dbReference>
<dbReference type="PROSITE" id="PS52016">
    <property type="entry name" value="TONB_DEPENDENT_REC_3"/>
    <property type="match status" value="1"/>
</dbReference>
<dbReference type="InterPro" id="IPR023997">
    <property type="entry name" value="TonB-dep_OMP_SusC/RagA_CS"/>
</dbReference>
<evidence type="ECO:0000313" key="13">
    <source>
        <dbReference type="Proteomes" id="UP001304671"/>
    </source>
</evidence>
<evidence type="ECO:0000256" key="9">
    <source>
        <dbReference type="RuleBase" id="RU003357"/>
    </source>
</evidence>
<dbReference type="RefSeq" id="WP_323246176.1">
    <property type="nucleotide sequence ID" value="NZ_JAYFUL010000001.1"/>
</dbReference>
<keyword evidence="13" id="KW-1185">Reference proteome</keyword>
<dbReference type="Gene3D" id="2.60.40.1120">
    <property type="entry name" value="Carboxypeptidase-like, regulatory domain"/>
    <property type="match status" value="1"/>
</dbReference>
<evidence type="ECO:0000256" key="2">
    <source>
        <dbReference type="ARBA" id="ARBA00022448"/>
    </source>
</evidence>
<organism evidence="12 13">
    <name type="scientific">Arcicella aquatica</name>
    <dbReference type="NCBI Taxonomy" id="217141"/>
    <lineage>
        <taxon>Bacteria</taxon>
        <taxon>Pseudomonadati</taxon>
        <taxon>Bacteroidota</taxon>
        <taxon>Cytophagia</taxon>
        <taxon>Cytophagales</taxon>
        <taxon>Flectobacillaceae</taxon>
        <taxon>Arcicella</taxon>
    </lineage>
</organism>
<dbReference type="Proteomes" id="UP001304671">
    <property type="component" value="Unassembled WGS sequence"/>
</dbReference>